<dbReference type="EMBL" id="CAKMRJ010003334">
    <property type="protein sequence ID" value="CAH1430106.1"/>
    <property type="molecule type" value="Genomic_DNA"/>
</dbReference>
<accession>A0AAU9MXD3</accession>
<sequence length="89" mass="10050">MGGVRGEKGILKLVRPGGIVDQYNHPITAAQVMERYPRHCVTRPDIFEFPWIVVRPESVLAPGRVFFVVPHHTILRLLQSKGPRPPTES</sequence>
<reference evidence="1 2" key="1">
    <citation type="submission" date="2022-01" db="EMBL/GenBank/DDBJ databases">
        <authorList>
            <person name="Xiong W."/>
            <person name="Schranz E."/>
        </authorList>
    </citation>
    <scope>NUCLEOTIDE SEQUENCE [LARGE SCALE GENOMIC DNA]</scope>
</reference>
<dbReference type="AlphaFoldDB" id="A0AAU9MXD3"/>
<gene>
    <name evidence="1" type="ORF">LVIROSA_LOCUS16910</name>
</gene>
<dbReference type="InterPro" id="IPR025322">
    <property type="entry name" value="PADRE_dom"/>
</dbReference>
<evidence type="ECO:0000313" key="1">
    <source>
        <dbReference type="EMBL" id="CAH1430106.1"/>
    </source>
</evidence>
<proteinExistence type="predicted"/>
<dbReference type="Proteomes" id="UP001157418">
    <property type="component" value="Unassembled WGS sequence"/>
</dbReference>
<dbReference type="PANTHER" id="PTHR33052">
    <property type="entry name" value="DUF4228 DOMAIN PROTEIN-RELATED"/>
    <property type="match status" value="1"/>
</dbReference>
<organism evidence="1 2">
    <name type="scientific">Lactuca virosa</name>
    <dbReference type="NCBI Taxonomy" id="75947"/>
    <lineage>
        <taxon>Eukaryota</taxon>
        <taxon>Viridiplantae</taxon>
        <taxon>Streptophyta</taxon>
        <taxon>Embryophyta</taxon>
        <taxon>Tracheophyta</taxon>
        <taxon>Spermatophyta</taxon>
        <taxon>Magnoliopsida</taxon>
        <taxon>eudicotyledons</taxon>
        <taxon>Gunneridae</taxon>
        <taxon>Pentapetalae</taxon>
        <taxon>asterids</taxon>
        <taxon>campanulids</taxon>
        <taxon>Asterales</taxon>
        <taxon>Asteraceae</taxon>
        <taxon>Cichorioideae</taxon>
        <taxon>Cichorieae</taxon>
        <taxon>Lactucinae</taxon>
        <taxon>Lactuca</taxon>
    </lineage>
</organism>
<keyword evidence="2" id="KW-1185">Reference proteome</keyword>
<protein>
    <submittedName>
        <fullName evidence="1">Uncharacterized protein</fullName>
    </submittedName>
</protein>
<evidence type="ECO:0000313" key="2">
    <source>
        <dbReference type="Proteomes" id="UP001157418"/>
    </source>
</evidence>
<comment type="caution">
    <text evidence="1">The sequence shown here is derived from an EMBL/GenBank/DDBJ whole genome shotgun (WGS) entry which is preliminary data.</text>
</comment>
<dbReference type="Pfam" id="PF14009">
    <property type="entry name" value="PADRE"/>
    <property type="match status" value="1"/>
</dbReference>
<name>A0AAU9MXD3_9ASTR</name>